<dbReference type="InterPro" id="IPR019734">
    <property type="entry name" value="TPR_rpt"/>
</dbReference>
<organism evidence="8 9">
    <name type="scientific">Dimargaris verticillata</name>
    <dbReference type="NCBI Taxonomy" id="2761393"/>
    <lineage>
        <taxon>Eukaryota</taxon>
        <taxon>Fungi</taxon>
        <taxon>Fungi incertae sedis</taxon>
        <taxon>Zoopagomycota</taxon>
        <taxon>Kickxellomycotina</taxon>
        <taxon>Dimargaritomycetes</taxon>
        <taxon>Dimargaritales</taxon>
        <taxon>Dimargaritaceae</taxon>
        <taxon>Dimargaris</taxon>
    </lineage>
</organism>
<feature type="compositionally biased region" description="Low complexity" evidence="6">
    <location>
        <begin position="529"/>
        <end position="542"/>
    </location>
</feature>
<evidence type="ECO:0000259" key="7">
    <source>
        <dbReference type="PROSITE" id="PS50030"/>
    </source>
</evidence>
<dbReference type="PANTHER" id="PTHR45984">
    <property type="entry name" value="RNA (RNA) POLYMERASE II ASSOCIATED PROTEIN HOMOLOG"/>
    <property type="match status" value="1"/>
</dbReference>
<dbReference type="GO" id="GO:0006626">
    <property type="term" value="P:protein targeting to mitochondrion"/>
    <property type="evidence" value="ECO:0007669"/>
    <property type="project" value="TreeGrafter"/>
</dbReference>
<evidence type="ECO:0000256" key="1">
    <source>
        <dbReference type="ARBA" id="ARBA00004496"/>
    </source>
</evidence>
<feature type="compositionally biased region" description="Polar residues" evidence="6">
    <location>
        <begin position="54"/>
        <end position="80"/>
    </location>
</feature>
<evidence type="ECO:0000256" key="4">
    <source>
        <dbReference type="ARBA" id="ARBA00022803"/>
    </source>
</evidence>
<evidence type="ECO:0000313" key="9">
    <source>
        <dbReference type="Proteomes" id="UP001151582"/>
    </source>
</evidence>
<dbReference type="InterPro" id="IPR051982">
    <property type="entry name" value="CiliaryAsmbly_MitoImport"/>
</dbReference>
<comment type="subcellular location">
    <subcellularLocation>
        <location evidence="1">Cytoplasm</location>
    </subcellularLocation>
</comment>
<dbReference type="OrthoDB" id="1717591at2759"/>
<dbReference type="SUPFAM" id="SSF46934">
    <property type="entry name" value="UBA-like"/>
    <property type="match status" value="1"/>
</dbReference>
<keyword evidence="3" id="KW-0677">Repeat</keyword>
<evidence type="ECO:0000256" key="6">
    <source>
        <dbReference type="SAM" id="MobiDB-lite"/>
    </source>
</evidence>
<gene>
    <name evidence="8" type="primary">SWA2</name>
    <name evidence="8" type="ORF">H4R34_000786</name>
</gene>
<dbReference type="AlphaFoldDB" id="A0A9W8B5L1"/>
<dbReference type="SUPFAM" id="SSF48452">
    <property type="entry name" value="TPR-like"/>
    <property type="match status" value="1"/>
</dbReference>
<feature type="compositionally biased region" description="Polar residues" evidence="6">
    <location>
        <begin position="35"/>
        <end position="47"/>
    </location>
</feature>
<dbReference type="InterPro" id="IPR036869">
    <property type="entry name" value="J_dom_sf"/>
</dbReference>
<feature type="domain" description="UBA" evidence="7">
    <location>
        <begin position="268"/>
        <end position="309"/>
    </location>
</feature>
<reference evidence="8" key="1">
    <citation type="submission" date="2022-07" db="EMBL/GenBank/DDBJ databases">
        <title>Phylogenomic reconstructions and comparative analyses of Kickxellomycotina fungi.</title>
        <authorList>
            <person name="Reynolds N.K."/>
            <person name="Stajich J.E."/>
            <person name="Barry K."/>
            <person name="Grigoriev I.V."/>
            <person name="Crous P."/>
            <person name="Smith M.E."/>
        </authorList>
    </citation>
    <scope>NUCLEOTIDE SEQUENCE</scope>
    <source>
        <strain evidence="8">RSA 567</strain>
    </source>
</reference>
<feature type="region of interest" description="Disordered" evidence="6">
    <location>
        <begin position="1"/>
        <end position="112"/>
    </location>
</feature>
<dbReference type="GO" id="GO:0031072">
    <property type="term" value="F:heat shock protein binding"/>
    <property type="evidence" value="ECO:0007669"/>
    <property type="project" value="TreeGrafter"/>
</dbReference>
<dbReference type="InterPro" id="IPR011990">
    <property type="entry name" value="TPR-like_helical_dom_sf"/>
</dbReference>
<dbReference type="Proteomes" id="UP001151582">
    <property type="component" value="Unassembled WGS sequence"/>
</dbReference>
<dbReference type="PROSITE" id="PS50005">
    <property type="entry name" value="TPR"/>
    <property type="match status" value="1"/>
</dbReference>
<feature type="region of interest" description="Disordered" evidence="6">
    <location>
        <begin position="381"/>
        <end position="478"/>
    </location>
</feature>
<feature type="compositionally biased region" description="Basic and acidic residues" evidence="6">
    <location>
        <begin position="859"/>
        <end position="875"/>
    </location>
</feature>
<feature type="compositionally biased region" description="Polar residues" evidence="6">
    <location>
        <begin position="543"/>
        <end position="558"/>
    </location>
</feature>
<name>A0A9W8B5L1_9FUNG</name>
<dbReference type="SUPFAM" id="SSF46565">
    <property type="entry name" value="Chaperone J-domain"/>
    <property type="match status" value="1"/>
</dbReference>
<proteinExistence type="predicted"/>
<dbReference type="EMBL" id="JANBQB010000026">
    <property type="protein sequence ID" value="KAJ1984226.1"/>
    <property type="molecule type" value="Genomic_DNA"/>
</dbReference>
<keyword evidence="2" id="KW-0963">Cytoplasm</keyword>
<sequence length="979" mass="106659">MDDLSDLIWKDQPVRPSGAKTTSVPMASLAARPNTPRQPTARSTPSPSLVDESSGASVQQLISNYNRLNPSRTPPTTNGGQPKPPRAPAKASLPATARTPNQPLSTDPFDNLLGFAPPAKARAGSPALDPLMSSGLFAAKPAGKGPSLAQLEKQRTQRHQTQARQTEAQWDLDFLEAQIATKTTAASPPTRATSSTFASLLGDPPTSSPAVPPIVDPNPLGIQVEPAIQASPMAPLSPSLATRTGSPIPMFDADEPCGDSPSSLADTSLDELIAQLVALGFTADQAQTALIMTASGRDVAEARDLLMQNQRAQQTLSPEHGSPLAMPTVAEPPADIGQQFQAQRERIFATANDFSASVFTKASSLFQKGKSRIQQTIEELQAEGVDRSHGSSLSQQPTPRWMADGAYQSPRSSDEDLPTRRPTRISSPKPKSATYSDDESMPARRRSKMQSTQLPKPAPPCDRFISDSSSDDDAEAERRYQAEIRARKQAYYCHQPSKRPAPMPNNSPTPAMHRSVSAQTPKSSTPHLASPASHARSPSSGPTNAYQNPPNHRPTTASLEQVVTAYVYKTQGNRRFKLGQFIEAAGWYTRALETLPVHHVLRMPLYNNRILANLKVGEYPQVVTDCETILTATAMASGTERPVQWTPRQRQALQHGWYWWSQQIADTINEAKGAQWSTNPRAWTTAVQGIGAKLALTLPDLSLNDPAEHLPLRLADLSFSVLDQRLKALQRKASALEATEKLRPALTTYTELQHELNLPIYSLQPPSDVALGRIRNQAQESVHRISKLLAAGDRPTPAPVPTPTPPPPRPAAAAATASPQPPADRNPFRVPDDPLRPMPLASTPASVANNAEASSARVQELRAQERQRQEEDRQRHLLKDSVDARILRWKHGNETNLRTLLINLDTVLWADLAWKTVGLPDLISNAKVKRVYLQAISKIHPDKLKPSTVVSTVEQQMLANSIFSTLNDAWFAFKTQNNM</sequence>
<dbReference type="Gene3D" id="1.10.8.10">
    <property type="entry name" value="DNA helicase RuvA subunit, C-terminal domain"/>
    <property type="match status" value="1"/>
</dbReference>
<feature type="compositionally biased region" description="Low complexity" evidence="6">
    <location>
        <begin position="845"/>
        <end position="858"/>
    </location>
</feature>
<feature type="region of interest" description="Disordered" evidence="6">
    <location>
        <begin position="491"/>
        <end position="558"/>
    </location>
</feature>
<feature type="compositionally biased region" description="Basic and acidic residues" evidence="6">
    <location>
        <begin position="826"/>
        <end position="835"/>
    </location>
</feature>
<dbReference type="Gene3D" id="1.10.287.110">
    <property type="entry name" value="DnaJ domain"/>
    <property type="match status" value="1"/>
</dbReference>
<feature type="region of interest" description="Disordered" evidence="6">
    <location>
        <begin position="790"/>
        <end position="875"/>
    </location>
</feature>
<keyword evidence="9" id="KW-1185">Reference proteome</keyword>
<feature type="region of interest" description="Disordered" evidence="6">
    <location>
        <begin position="138"/>
        <end position="164"/>
    </location>
</feature>
<dbReference type="PANTHER" id="PTHR45984:SF1">
    <property type="entry name" value="SPAG1 AXONEMAL DYNEIN ASSEMBLY FACTOR"/>
    <property type="match status" value="1"/>
</dbReference>
<dbReference type="GO" id="GO:0005829">
    <property type="term" value="C:cytosol"/>
    <property type="evidence" value="ECO:0007669"/>
    <property type="project" value="TreeGrafter"/>
</dbReference>
<feature type="compositionally biased region" description="Pro residues" evidence="6">
    <location>
        <begin position="796"/>
        <end position="810"/>
    </location>
</feature>
<dbReference type="Gene3D" id="1.25.40.10">
    <property type="entry name" value="Tetratricopeptide repeat domain"/>
    <property type="match status" value="1"/>
</dbReference>
<feature type="repeat" description="TPR" evidence="5">
    <location>
        <begin position="565"/>
        <end position="598"/>
    </location>
</feature>
<accession>A0A9W8B5L1</accession>
<dbReference type="PROSITE" id="PS50030">
    <property type="entry name" value="UBA"/>
    <property type="match status" value="1"/>
</dbReference>
<evidence type="ECO:0000256" key="3">
    <source>
        <dbReference type="ARBA" id="ARBA00022737"/>
    </source>
</evidence>
<dbReference type="GO" id="GO:0005739">
    <property type="term" value="C:mitochondrion"/>
    <property type="evidence" value="ECO:0007669"/>
    <property type="project" value="TreeGrafter"/>
</dbReference>
<comment type="caution">
    <text evidence="8">The sequence shown here is derived from an EMBL/GenBank/DDBJ whole genome shotgun (WGS) entry which is preliminary data.</text>
</comment>
<protein>
    <submittedName>
        <fullName evidence="8">Auxilin-like clathrin-binding protein required for normal clathrin function</fullName>
    </submittedName>
</protein>
<evidence type="ECO:0000256" key="2">
    <source>
        <dbReference type="ARBA" id="ARBA00022490"/>
    </source>
</evidence>
<feature type="compositionally biased region" description="Polar residues" evidence="6">
    <location>
        <begin position="516"/>
        <end position="527"/>
    </location>
</feature>
<evidence type="ECO:0000256" key="5">
    <source>
        <dbReference type="PROSITE-ProRule" id="PRU00339"/>
    </source>
</evidence>
<evidence type="ECO:0000313" key="8">
    <source>
        <dbReference type="EMBL" id="KAJ1984226.1"/>
    </source>
</evidence>
<dbReference type="InterPro" id="IPR009060">
    <property type="entry name" value="UBA-like_sf"/>
</dbReference>
<dbReference type="InterPro" id="IPR015940">
    <property type="entry name" value="UBA"/>
</dbReference>
<keyword evidence="4 5" id="KW-0802">TPR repeat</keyword>